<sequence length="204" mass="24076">MLSYRFLLLILSTIGISLEILEDGWGMLLYYTLQSNILVWLFLYYTLWTRSQKRSQGFYRVKAGVTMAILITFVVYHVLLAPAAAPEDFYTLKNLLVHYLVPLAFVSDTLLWDPPRQYRLFDPWLWTFFPMYYLGLALVNGLVLKWPIPGAKHSPFAYYFLDVHEYGPAYVIRHAAVIFVAYLLVAYLLWAFKQKRWKNRKKLV</sequence>
<reference evidence="2 3" key="1">
    <citation type="submission" date="2019-12" db="EMBL/GenBank/DDBJ databases">
        <title>Microbes associate with the intestines of laboratory mice.</title>
        <authorList>
            <person name="Navarre W."/>
            <person name="Wong E."/>
        </authorList>
    </citation>
    <scope>NUCLEOTIDE SEQUENCE [LARGE SCALE GENOMIC DNA]</scope>
    <source>
        <strain evidence="2 3">NM51_B2-22</strain>
    </source>
</reference>
<accession>A0A7X3KBY5</accession>
<proteinExistence type="predicted"/>
<feature type="transmembrane region" description="Helical" evidence="1">
    <location>
        <begin position="168"/>
        <end position="192"/>
    </location>
</feature>
<evidence type="ECO:0000256" key="1">
    <source>
        <dbReference type="SAM" id="Phobius"/>
    </source>
</evidence>
<feature type="transmembrane region" description="Helical" evidence="1">
    <location>
        <begin position="59"/>
        <end position="83"/>
    </location>
</feature>
<dbReference type="InterPro" id="IPR049713">
    <property type="entry name" value="Pr6Pr-like"/>
</dbReference>
<comment type="caution">
    <text evidence="2">The sequence shown here is derived from an EMBL/GenBank/DDBJ whole genome shotgun (WGS) entry which is preliminary data.</text>
</comment>
<dbReference type="RefSeq" id="WP_160332826.1">
    <property type="nucleotide sequence ID" value="NZ_WSRS01000038.1"/>
</dbReference>
<dbReference type="EMBL" id="WSRS01000038">
    <property type="protein sequence ID" value="MVX59020.1"/>
    <property type="molecule type" value="Genomic_DNA"/>
</dbReference>
<dbReference type="OrthoDB" id="2339644at2"/>
<dbReference type="AlphaFoldDB" id="A0A7X3KBY5"/>
<organism evidence="2 3">
    <name type="scientific">Streptococcus danieliae</name>
    <dbReference type="NCBI Taxonomy" id="747656"/>
    <lineage>
        <taxon>Bacteria</taxon>
        <taxon>Bacillati</taxon>
        <taxon>Bacillota</taxon>
        <taxon>Bacilli</taxon>
        <taxon>Lactobacillales</taxon>
        <taxon>Streptococcaceae</taxon>
        <taxon>Streptococcus</taxon>
    </lineage>
</organism>
<feature type="transmembrane region" description="Helical" evidence="1">
    <location>
        <begin position="28"/>
        <end position="47"/>
    </location>
</feature>
<keyword evidence="1" id="KW-1133">Transmembrane helix</keyword>
<gene>
    <name evidence="2" type="ORF">E5983_05090</name>
</gene>
<protein>
    <recommendedName>
        <fullName evidence="4">Pr6Pr family membrane protein</fullName>
    </recommendedName>
</protein>
<dbReference type="Proteomes" id="UP000461595">
    <property type="component" value="Unassembled WGS sequence"/>
</dbReference>
<keyword evidence="1" id="KW-0472">Membrane</keyword>
<feature type="transmembrane region" description="Helical" evidence="1">
    <location>
        <begin position="95"/>
        <end position="112"/>
    </location>
</feature>
<keyword evidence="1" id="KW-0812">Transmembrane</keyword>
<name>A0A7X3KBY5_9STRE</name>
<evidence type="ECO:0000313" key="3">
    <source>
        <dbReference type="Proteomes" id="UP000461595"/>
    </source>
</evidence>
<evidence type="ECO:0008006" key="4">
    <source>
        <dbReference type="Google" id="ProtNLM"/>
    </source>
</evidence>
<dbReference type="NCBIfam" id="NF038065">
    <property type="entry name" value="Pr6Pr"/>
    <property type="match status" value="1"/>
</dbReference>
<feature type="transmembrane region" description="Helical" evidence="1">
    <location>
        <begin position="124"/>
        <end position="148"/>
    </location>
</feature>
<evidence type="ECO:0000313" key="2">
    <source>
        <dbReference type="EMBL" id="MVX59020.1"/>
    </source>
</evidence>